<sequence length="287" mass="34795">MSNSEFIIFVVLSNIFMPIVIMFFVIANRFILYRRKNNLKKYFQKYIDVETLDSIRLRNVAEVIFYFLVFLFMLNQPIVYYELFYIYPSSLTIKTFLEVKFLFIFIPFGLYFLIGLVIFIFSVTRFWKSVKTSSSIKREIQLNEIKKIINNTKDVKTFYNLEILYKNKKTSNLYIKSGFSWWISAYERKMHRALDNIKAKKMISKFKFKNVLNDDDYLIVISQQLFEFFDFVTRRIMFLKNRKLVKFKNYSILVNGEKQITFDEIGEYLLNNYLHFINQNVMKIFSE</sequence>
<feature type="transmembrane region" description="Helical" evidence="1">
    <location>
        <begin position="101"/>
        <end position="127"/>
    </location>
</feature>
<name>A0ABU0NDE1_9MOLU</name>
<comment type="caution">
    <text evidence="2">The sequence shown here is derived from an EMBL/GenBank/DDBJ whole genome shotgun (WGS) entry which is preliminary data.</text>
</comment>
<keyword evidence="3" id="KW-1185">Reference proteome</keyword>
<feature type="transmembrane region" description="Helical" evidence="1">
    <location>
        <begin position="6"/>
        <end position="32"/>
    </location>
</feature>
<proteinExistence type="predicted"/>
<evidence type="ECO:0000313" key="3">
    <source>
        <dbReference type="Proteomes" id="UP001236620"/>
    </source>
</evidence>
<gene>
    <name evidence="2" type="ORF">J2Z63_000084</name>
</gene>
<feature type="transmembrane region" description="Helical" evidence="1">
    <location>
        <begin position="63"/>
        <end position="81"/>
    </location>
</feature>
<organism evidence="2 3">
    <name type="scientific">Mycoplasma yeatsii</name>
    <dbReference type="NCBI Taxonomy" id="51365"/>
    <lineage>
        <taxon>Bacteria</taxon>
        <taxon>Bacillati</taxon>
        <taxon>Mycoplasmatota</taxon>
        <taxon>Mollicutes</taxon>
        <taxon>Mycoplasmataceae</taxon>
        <taxon>Mycoplasma</taxon>
    </lineage>
</organism>
<evidence type="ECO:0000313" key="2">
    <source>
        <dbReference type="EMBL" id="MDQ0567463.1"/>
    </source>
</evidence>
<dbReference type="Proteomes" id="UP001236620">
    <property type="component" value="Unassembled WGS sequence"/>
</dbReference>
<accession>A0ABU0NDE1</accession>
<evidence type="ECO:0008006" key="4">
    <source>
        <dbReference type="Google" id="ProtNLM"/>
    </source>
</evidence>
<protein>
    <recommendedName>
        <fullName evidence="4">Transmembrane protein</fullName>
    </recommendedName>
</protein>
<keyword evidence="1" id="KW-0472">Membrane</keyword>
<keyword evidence="1" id="KW-0812">Transmembrane</keyword>
<keyword evidence="1" id="KW-1133">Transmembrane helix</keyword>
<reference evidence="2" key="1">
    <citation type="submission" date="2023-07" db="EMBL/GenBank/DDBJ databases">
        <title>Genomic Encyclopedia of Type Strains, Phase IV (KMG-IV): sequencing the most valuable type-strain genomes for metagenomic binning, comparative biology and taxonomic classification.</title>
        <authorList>
            <person name="Goeker M."/>
        </authorList>
    </citation>
    <scope>NUCLEOTIDE SEQUENCE [LARGE SCALE GENOMIC DNA]</scope>
    <source>
        <strain evidence="2">DSM 22019</strain>
    </source>
</reference>
<evidence type="ECO:0000256" key="1">
    <source>
        <dbReference type="SAM" id="Phobius"/>
    </source>
</evidence>
<dbReference type="RefSeq" id="WP_307443920.1">
    <property type="nucleotide sequence ID" value="NZ_JAUSWP010000001.1"/>
</dbReference>
<dbReference type="EMBL" id="JAUSWP010000001">
    <property type="protein sequence ID" value="MDQ0567463.1"/>
    <property type="molecule type" value="Genomic_DNA"/>
</dbReference>